<evidence type="ECO:0000256" key="2">
    <source>
        <dbReference type="ARBA" id="ARBA00022527"/>
    </source>
</evidence>
<dbReference type="Pfam" id="PF00069">
    <property type="entry name" value="Pkinase"/>
    <property type="match status" value="2"/>
</dbReference>
<feature type="domain" description="Protein kinase" evidence="8">
    <location>
        <begin position="166"/>
        <end position="550"/>
    </location>
</feature>
<keyword evidence="4" id="KW-0547">Nucleotide-binding</keyword>
<keyword evidence="6" id="KW-0067">ATP-binding</keyword>
<evidence type="ECO:0000256" key="6">
    <source>
        <dbReference type="ARBA" id="ARBA00022840"/>
    </source>
</evidence>
<dbReference type="PROSITE" id="PS00108">
    <property type="entry name" value="PROTEIN_KINASE_ST"/>
    <property type="match status" value="1"/>
</dbReference>
<dbReference type="InterPro" id="IPR000719">
    <property type="entry name" value="Prot_kinase_dom"/>
</dbReference>
<keyword evidence="2" id="KW-0723">Serine/threonine-protein kinase</keyword>
<dbReference type="GO" id="GO:0004674">
    <property type="term" value="F:protein serine/threonine kinase activity"/>
    <property type="evidence" value="ECO:0007669"/>
    <property type="project" value="UniProtKB-KW"/>
</dbReference>
<dbReference type="AlphaFoldDB" id="A0A061BDG2"/>
<protein>
    <recommendedName>
        <fullName evidence="1">non-specific serine/threonine protein kinase</fullName>
        <ecNumber evidence="1">2.7.11.1</ecNumber>
    </recommendedName>
</protein>
<dbReference type="Gene3D" id="1.10.510.10">
    <property type="entry name" value="Transferase(Phosphotransferase) domain 1"/>
    <property type="match status" value="1"/>
</dbReference>
<feature type="region of interest" description="Disordered" evidence="7">
    <location>
        <begin position="116"/>
        <end position="139"/>
    </location>
</feature>
<reference evidence="9" key="1">
    <citation type="journal article" date="2014" name="Genome Announc.">
        <title>Genome sequence of the yeast Cyberlindnera fabianii (Hansenula fabianii).</title>
        <authorList>
            <person name="Freel K.C."/>
            <person name="Sarilar V."/>
            <person name="Neuveglise C."/>
            <person name="Devillers H."/>
            <person name="Friedrich A."/>
            <person name="Schacherer J."/>
        </authorList>
    </citation>
    <scope>NUCLEOTIDE SEQUENCE</scope>
    <source>
        <strain evidence="9">YJS4271</strain>
    </source>
</reference>
<dbReference type="GO" id="GO:0005524">
    <property type="term" value="F:ATP binding"/>
    <property type="evidence" value="ECO:0007669"/>
    <property type="project" value="UniProtKB-KW"/>
</dbReference>
<gene>
    <name evidence="9" type="ORF">CYFA0S_16e00892g</name>
</gene>
<feature type="compositionally biased region" description="Basic and acidic residues" evidence="7">
    <location>
        <begin position="9"/>
        <end position="21"/>
    </location>
</feature>
<keyword evidence="5" id="KW-0418">Kinase</keyword>
<evidence type="ECO:0000256" key="1">
    <source>
        <dbReference type="ARBA" id="ARBA00012513"/>
    </source>
</evidence>
<feature type="region of interest" description="Disordered" evidence="7">
    <location>
        <begin position="1"/>
        <end position="45"/>
    </location>
</feature>
<dbReference type="SMART" id="SM00220">
    <property type="entry name" value="S_TKc"/>
    <property type="match status" value="1"/>
</dbReference>
<evidence type="ECO:0000313" key="9">
    <source>
        <dbReference type="EMBL" id="CDR44993.1"/>
    </source>
</evidence>
<evidence type="ECO:0000256" key="3">
    <source>
        <dbReference type="ARBA" id="ARBA00022679"/>
    </source>
</evidence>
<sequence length="564" mass="64995">MDSLGQNEATRDTSRLRKLPRDASVSRSRSPEAHKTSLFGDLLDQKAPLQEIQNIKAGAKHIRSRPAPNPFFDPQESATKRLRIDSPFNKERYIDPTKADHSGSNIRLKLHHAQADDSHVQLQKQELQQHSHQEQYDESNYDDIPSDVRDEIIQIQEAFPLLRSKYRLLDRIGEGTFSTVYKAEPLSKEAYYLMGDRVYSSPDIKNRKSHRSHKKHYVALKRIYVTSSPQRILNELNLLFILSGSPYVAPLLDAVRQDDQIIAVLPYYEHIDFREFYRDLPIAGIKSYMSELLEGLKFVHTKRVIHRDIKPTNFLYDPFKKKGVLVDFGLAEPMKESDREPTDKTTMCPCKSGKRFPLAPTIQKNGTRKNDTRGGRRANRAGTRGFRAPEVLFKCPHQTTKIDVWSVGVILLTFLARRFPFFNSRDDVDALVELTAVFGLMEMKKAAYIHGLGLETTLDTLQQKLTLPQIIYKCLLLEVEKDTLPEDSVAYETFSLFNKHGEIKYDEDEPELIKQKKREHLEAFEVMESCLKLDPKDRLSAAQALDLPFFRDDDDDDDDMILLE</sequence>
<dbReference type="GO" id="GO:0044773">
    <property type="term" value="P:mitotic DNA damage checkpoint signaling"/>
    <property type="evidence" value="ECO:0007669"/>
    <property type="project" value="TreeGrafter"/>
</dbReference>
<dbReference type="GO" id="GO:0005634">
    <property type="term" value="C:nucleus"/>
    <property type="evidence" value="ECO:0007669"/>
    <property type="project" value="TreeGrafter"/>
</dbReference>
<dbReference type="PANTHER" id="PTHR44167">
    <property type="entry name" value="OVARIAN-SPECIFIC SERINE/THREONINE-PROTEIN KINASE LOK-RELATED"/>
    <property type="match status" value="1"/>
</dbReference>
<dbReference type="OrthoDB" id="10020333at2759"/>
<evidence type="ECO:0000259" key="8">
    <source>
        <dbReference type="PROSITE" id="PS50011"/>
    </source>
</evidence>
<evidence type="ECO:0000256" key="4">
    <source>
        <dbReference type="ARBA" id="ARBA00022741"/>
    </source>
</evidence>
<evidence type="ECO:0000256" key="5">
    <source>
        <dbReference type="ARBA" id="ARBA00022777"/>
    </source>
</evidence>
<dbReference type="EMBL" id="LK052901">
    <property type="protein sequence ID" value="CDR44993.1"/>
    <property type="molecule type" value="Genomic_DNA"/>
</dbReference>
<proteinExistence type="predicted"/>
<name>A0A061BDG2_CYBFA</name>
<dbReference type="InterPro" id="IPR008271">
    <property type="entry name" value="Ser/Thr_kinase_AS"/>
</dbReference>
<evidence type="ECO:0000256" key="7">
    <source>
        <dbReference type="SAM" id="MobiDB-lite"/>
    </source>
</evidence>
<dbReference type="PROSITE" id="PS50011">
    <property type="entry name" value="PROTEIN_KINASE_DOM"/>
    <property type="match status" value="1"/>
</dbReference>
<accession>A0A061BDG2</accession>
<dbReference type="EC" id="2.7.11.1" evidence="1"/>
<dbReference type="Gene3D" id="3.30.200.20">
    <property type="entry name" value="Phosphorylase Kinase, domain 1"/>
    <property type="match status" value="1"/>
</dbReference>
<dbReference type="PANTHER" id="PTHR44167:SF23">
    <property type="entry name" value="CDC7 KINASE, ISOFORM A-RELATED"/>
    <property type="match status" value="1"/>
</dbReference>
<dbReference type="PhylomeDB" id="A0A061BDG2"/>
<organism evidence="9">
    <name type="scientific">Cyberlindnera fabianii</name>
    <name type="common">Yeast</name>
    <name type="synonym">Hansenula fabianii</name>
    <dbReference type="NCBI Taxonomy" id="36022"/>
    <lineage>
        <taxon>Eukaryota</taxon>
        <taxon>Fungi</taxon>
        <taxon>Dikarya</taxon>
        <taxon>Ascomycota</taxon>
        <taxon>Saccharomycotina</taxon>
        <taxon>Saccharomycetes</taxon>
        <taxon>Phaffomycetales</taxon>
        <taxon>Phaffomycetaceae</taxon>
        <taxon>Cyberlindnera</taxon>
    </lineage>
</organism>
<dbReference type="CDD" id="cd14019">
    <property type="entry name" value="STKc_Cdc7"/>
    <property type="match status" value="1"/>
</dbReference>
<keyword evidence="3" id="KW-0808">Transferase</keyword>
<dbReference type="SUPFAM" id="SSF56112">
    <property type="entry name" value="Protein kinase-like (PK-like)"/>
    <property type="match status" value="1"/>
</dbReference>
<feature type="region of interest" description="Disordered" evidence="7">
    <location>
        <begin position="359"/>
        <end position="381"/>
    </location>
</feature>
<dbReference type="InterPro" id="IPR011009">
    <property type="entry name" value="Kinase-like_dom_sf"/>
</dbReference>
<dbReference type="VEuPathDB" id="FungiDB:BON22_1413"/>